<comment type="caution">
    <text evidence="1">The sequence shown here is derived from an EMBL/GenBank/DDBJ whole genome shotgun (WGS) entry which is preliminary data.</text>
</comment>
<dbReference type="EMBL" id="VVYV01000057">
    <property type="protein sequence ID" value="KAA5413084.1"/>
    <property type="molecule type" value="Genomic_DNA"/>
</dbReference>
<evidence type="ECO:0000313" key="2">
    <source>
        <dbReference type="Proteomes" id="UP000448877"/>
    </source>
</evidence>
<proteinExistence type="predicted"/>
<name>A0A642PRI9_9BACE</name>
<gene>
    <name evidence="1" type="ORF">F2Y81_23880</name>
</gene>
<dbReference type="Proteomes" id="UP000448877">
    <property type="component" value="Unassembled WGS sequence"/>
</dbReference>
<evidence type="ECO:0000313" key="1">
    <source>
        <dbReference type="EMBL" id="KAA5413084.1"/>
    </source>
</evidence>
<sequence length="85" mass="10133">MNVIIEHIFCQYSDEATALYLRIINVILMSSNEAELRASMEKLKHTSKLDEYFIYGFGKHHIWVCLRKPSDRNKIFEHRVLMAQF</sequence>
<dbReference type="RefSeq" id="WP_008142187.1">
    <property type="nucleotide sequence ID" value="NZ_VVYV01000057.1"/>
</dbReference>
<protein>
    <submittedName>
        <fullName evidence="1">Uncharacterized protein</fullName>
    </submittedName>
</protein>
<dbReference type="AlphaFoldDB" id="A0A642PRI9"/>
<dbReference type="GeneID" id="78406814"/>
<reference evidence="1 2" key="1">
    <citation type="journal article" date="2019" name="Nat. Med.">
        <title>A library of human gut bacterial isolates paired with longitudinal multiomics data enables mechanistic microbiome research.</title>
        <authorList>
            <person name="Poyet M."/>
            <person name="Groussin M."/>
            <person name="Gibbons S.M."/>
            <person name="Avila-Pacheco J."/>
            <person name="Jiang X."/>
            <person name="Kearney S.M."/>
            <person name="Perrotta A.R."/>
            <person name="Berdy B."/>
            <person name="Zhao S."/>
            <person name="Lieberman T.D."/>
            <person name="Swanson P.K."/>
            <person name="Smith M."/>
            <person name="Roesemann S."/>
            <person name="Alexander J.E."/>
            <person name="Rich S.A."/>
            <person name="Livny J."/>
            <person name="Vlamakis H."/>
            <person name="Clish C."/>
            <person name="Bullock K."/>
            <person name="Deik A."/>
            <person name="Scott J."/>
            <person name="Pierce K.A."/>
            <person name="Xavier R.J."/>
            <person name="Alm E.J."/>
        </authorList>
    </citation>
    <scope>NUCLEOTIDE SEQUENCE [LARGE SCALE GENOMIC DNA]</scope>
    <source>
        <strain evidence="1 2">BIOML-A6</strain>
    </source>
</reference>
<organism evidence="1 2">
    <name type="scientific">Bacteroides cellulosilyticus</name>
    <dbReference type="NCBI Taxonomy" id="246787"/>
    <lineage>
        <taxon>Bacteria</taxon>
        <taxon>Pseudomonadati</taxon>
        <taxon>Bacteroidota</taxon>
        <taxon>Bacteroidia</taxon>
        <taxon>Bacteroidales</taxon>
        <taxon>Bacteroidaceae</taxon>
        <taxon>Bacteroides</taxon>
    </lineage>
</organism>
<accession>A0A642PRI9</accession>